<dbReference type="InterPro" id="IPR027417">
    <property type="entry name" value="P-loop_NTPase"/>
</dbReference>
<gene>
    <name evidence="14" type="primary">RdRp</name>
</gene>
<dbReference type="InterPro" id="IPR008041">
    <property type="entry name" value="Peptidase_C23"/>
</dbReference>
<accession>A0A3G5BAR6</accession>
<evidence type="ECO:0000259" key="9">
    <source>
        <dbReference type="PROSITE" id="PS50507"/>
    </source>
</evidence>
<evidence type="ECO:0000256" key="8">
    <source>
        <dbReference type="ARBA" id="ARBA00022953"/>
    </source>
</evidence>
<keyword evidence="8" id="KW-0693">Viral RNA replication</keyword>
<dbReference type="InterPro" id="IPR002588">
    <property type="entry name" value="Alphavirus-like_MT_dom"/>
</dbReference>
<sequence>MALTYRSPLEDIVAAFDPAVQSSISNTAAQSYKEYEQSNFELFNYALSAKAKERLSTSGIYLSPYSAVPHSHPVCKTLENYFLYKVLPSYLDSRFYFVGIKNFKLELLKKRSKNLDLVSSINRFVSSADKLRYTSDFVRLQSSKSASLVSKRVVLEDVTLRDLLPAAMARSAKYLFLHDELHYWSKRTLMNFLSELQPEVVLATVVIPPETLAGAKESLNRWCYEYEVSGSKLYFYPDGVRAEGYEQPLGASYLLKCGKLLLDDGQVYCVDVVCSKFAHHLLCISKGDAVVPTRRSYGPFDATSARGLSNLTASLKKYIPVNFEVMSKVYRYLRTLKKPDAQSAMAKLSQILPSPTSAEIKFVSEFADLVIETKGIHSMICPARLTLWLGKVGNVLPPCWRERIATVKEVSLDEFVASFEPYTLNVEVVDVSTSSVEYIVELFTAEVPVTETDLLKAMSRFNSGESVVLDRTPQRYTGMAPLSGKVEFSLELNYDALPRFCADNFIKSYSRFDEPKPAIESIKVVIQHFSGVSLAFPMRKVGVFFGQAKFWRRVMLSVHAKLARYSRASYPKDGVGWFQARRRANQKYLCGTGDHPSVVHAVRSAWAMVVQEVAAKGDADLPWIEHASEATGCHIMGSNSKAQPDEVRVCGEHALCAKMKVVYTAHSGLNGFDVGAASRSGSSYIAFGRHTASKDALKSCGFYVESEWPAWLDQWLEVVVLDAAYNVCVVRMNQVTGGGAQMCFENLDKLSTENTALVCLSGKASLANCRDNCDRVMEVAEGGTLRLEREARTLGEVGLKCANAMYVDVVMLRLVEITASVELAEVPTEVRSDRGGLALCYDNLGAQVTIVSEASMPKGVLRDVPGDGDCYWHCLAEVLDMSAKVIKKLCCERLLSVAPKLSEEVMRQIEDGESACDELIAISAALFGLCVIIHNEQRGDERTFKGHSATIQIKLLLKGEHFQLILPRNNCVLRAIGQALKRSEAEVLKVVNVKCTEALLGKIWEGEGVGLDELDLVFSCFDIRAIVHRGNEQFVLNEQGKVVKSFSATDDHLEYLERKRTPSAELLMGHKKCREVDQRAVNELAMAGTSLVYEISATRARVLAECLLEGLTGAFSSELFDGKRSLMPTGTDVEVPRCARVHVIMGTFGAGKSTLFKKFMGKCSGRKVTYVSPRKVLADSFRSMMGLGRTKGESTLVGAENWSVRTFEAFLHTAFTVEKGEALLFDEIQLYPPGYLDLVCCIVPPTAHLFLIGDPCQSEYDNEQDRAVFSDSQTDIMRLLDRSEYRYTVGSYRFLNPKFKNRLPCSFLNFNEEDEEDLYVLREGVERLAEVEEKYKEVFLVSSFEEKKLVKCYSSMDANVLTFGESTGSTFNYATLLVTRASAAASERRWLTALSRARRGLYIINATGLGMEGLIMGYSQRSFGGFLTGRSKKEDLLKLLPGKPIFQEVFYPSLCKDEGIMEEKLQGDPWLKTMIDLLQMPDVEEAEELAEVMQEEWFKTHLPQCELESVRARWVHKILAKEAREKRMGMLVSEQFTDEHSKNKGMQLTNACERFETIYPRHRANDTVTFIMAVKKRLRFSSPAKEKAKLHEASNYGRYLMEIFLKKVPLRREHNTELMAQAKHEFELKKTSKSAATIENHSGRSCRDWLVDIGQIFSKSQICTKFDNRFRDAKAAQTIVCFQHAVLCRFAPYMRYIEKKLHEVLPKKYYIHSGKGLDELNNWVIEGQFEGCCTESDYEAFDASQDQYIMAFEIEIMKYLGLPRDLIADYQYIKTHLGSKLGNFAIMRFSGEASTFLFNTMANMLFTFMRYEIKGNEYICFAGDDMCSSKRLQVSRVHEAFLGKLKLKAKVQHTSKPTFCGWNLCADGIYKKPQLVLERMCIAKETNNLRNCIDNYAIEVAFAYKLGERAVNRMDEEELEAFYNCVRIIVKNKHHCRSNVVEVFSNANV</sequence>
<evidence type="ECO:0000313" key="14">
    <source>
        <dbReference type="EMBL" id="AYV96574.1"/>
    </source>
</evidence>
<evidence type="ECO:0000259" key="12">
    <source>
        <dbReference type="PROSITE" id="PS51657"/>
    </source>
</evidence>
<proteinExistence type="inferred from homology"/>
<dbReference type="PROSITE" id="PS50507">
    <property type="entry name" value="RDRP_SSRNA_POS"/>
    <property type="match status" value="1"/>
</dbReference>
<evidence type="ECO:0000256" key="5">
    <source>
        <dbReference type="ARBA" id="ARBA00022741"/>
    </source>
</evidence>
<comment type="similarity">
    <text evidence="1">Belongs to the potexviruses/carlaviruses RNA replication protein family.</text>
</comment>
<evidence type="ECO:0000256" key="3">
    <source>
        <dbReference type="ARBA" id="ARBA00022679"/>
    </source>
</evidence>
<dbReference type="GO" id="GO:0016556">
    <property type="term" value="P:mRNA modification"/>
    <property type="evidence" value="ECO:0007669"/>
    <property type="project" value="InterPro"/>
</dbReference>
<dbReference type="InterPro" id="IPR027351">
    <property type="entry name" value="(+)RNA_virus_helicase_core_dom"/>
</dbReference>
<dbReference type="GO" id="GO:0008174">
    <property type="term" value="F:mRNA methyltransferase activity"/>
    <property type="evidence" value="ECO:0007669"/>
    <property type="project" value="UniProtKB-UniRule"/>
</dbReference>
<dbReference type="EMBL" id="MH706739">
    <property type="protein sequence ID" value="AYV96574.1"/>
    <property type="molecule type" value="Genomic_RNA"/>
</dbReference>
<evidence type="ECO:0000256" key="2">
    <source>
        <dbReference type="ARBA" id="ARBA00022484"/>
    </source>
</evidence>
<evidence type="ECO:0000256" key="4">
    <source>
        <dbReference type="ARBA" id="ARBA00022695"/>
    </source>
</evidence>
<name>A0A3G5BAR6_9VIRU</name>
<evidence type="ECO:0000256" key="7">
    <source>
        <dbReference type="ARBA" id="ARBA00022840"/>
    </source>
</evidence>
<dbReference type="Pfam" id="PF01660">
    <property type="entry name" value="Vmethyltransf"/>
    <property type="match status" value="1"/>
</dbReference>
<dbReference type="GO" id="GO:0003968">
    <property type="term" value="F:RNA-directed RNA polymerase activity"/>
    <property type="evidence" value="ECO:0007669"/>
    <property type="project" value="UniProtKB-KW"/>
</dbReference>
<dbReference type="PROSITE" id="PS51657">
    <property type="entry name" value="PSRV_HELICASE"/>
    <property type="match status" value="1"/>
</dbReference>
<evidence type="ECO:0000259" key="13">
    <source>
        <dbReference type="PROSITE" id="PS51743"/>
    </source>
</evidence>
<dbReference type="PROSITE" id="PS50802">
    <property type="entry name" value="OTU"/>
    <property type="match status" value="1"/>
</dbReference>
<evidence type="ECO:0000256" key="1">
    <source>
        <dbReference type="ARBA" id="ARBA00008513"/>
    </source>
</evidence>
<keyword evidence="5" id="KW-0547">Nucleotide-binding</keyword>
<dbReference type="Pfam" id="PF05379">
    <property type="entry name" value="Peptidase_C23"/>
    <property type="match status" value="1"/>
</dbReference>
<dbReference type="GO" id="GO:0006396">
    <property type="term" value="P:RNA processing"/>
    <property type="evidence" value="ECO:0007669"/>
    <property type="project" value="InterPro"/>
</dbReference>
<feature type="domain" description="Peptidase C23" evidence="11">
    <location>
        <begin position="967"/>
        <end position="1057"/>
    </location>
</feature>
<evidence type="ECO:0000256" key="6">
    <source>
        <dbReference type="ARBA" id="ARBA00022801"/>
    </source>
</evidence>
<dbReference type="Pfam" id="PF00978">
    <property type="entry name" value="RdRP_2"/>
    <property type="match status" value="1"/>
</dbReference>
<dbReference type="GO" id="GO:0006351">
    <property type="term" value="P:DNA-templated transcription"/>
    <property type="evidence" value="ECO:0007669"/>
    <property type="project" value="InterPro"/>
</dbReference>
<feature type="domain" description="RdRp catalytic" evidence="9">
    <location>
        <begin position="1731"/>
        <end position="1838"/>
    </location>
</feature>
<organism evidence="14">
    <name type="scientific">Potato virus H</name>
    <dbReference type="NCBI Taxonomy" id="1046402"/>
    <lineage>
        <taxon>Viruses</taxon>
        <taxon>Riboviria</taxon>
        <taxon>Orthornavirae</taxon>
        <taxon>Kitrinoviricota</taxon>
        <taxon>Alsuviricetes</taxon>
        <taxon>Tymovirales</taxon>
        <taxon>Betaflexiviridae</taxon>
        <taxon>Quinvirinae</taxon>
        <taxon>Carlavirus</taxon>
        <taxon>Carlavirus chisolani</taxon>
    </lineage>
</organism>
<dbReference type="InterPro" id="IPR043502">
    <property type="entry name" value="DNA/RNA_pol_sf"/>
</dbReference>
<reference evidence="14" key="1">
    <citation type="submission" date="2018-07" db="EMBL/GenBank/DDBJ databases">
        <authorList>
            <person name="Wang Y."/>
            <person name="Ma J."/>
        </authorList>
    </citation>
    <scope>NUCLEOTIDE SEQUENCE</scope>
    <source>
        <strain evidence="14">JL</strain>
    </source>
</reference>
<dbReference type="PROSITE" id="PS51492">
    <property type="entry name" value="PEPTIDASE_C23"/>
    <property type="match status" value="1"/>
</dbReference>
<keyword evidence="3" id="KW-0808">Transferase</keyword>
<keyword evidence="2 14" id="KW-0696">RNA-directed RNA polymerase</keyword>
<dbReference type="CDD" id="cd23245">
    <property type="entry name" value="Betaflexiviridae_RdRp"/>
    <property type="match status" value="1"/>
</dbReference>
<feature type="domain" description="OTU" evidence="10">
    <location>
        <begin position="859"/>
        <end position="968"/>
    </location>
</feature>
<dbReference type="Pfam" id="PF01443">
    <property type="entry name" value="Viral_helicase1"/>
    <property type="match status" value="1"/>
</dbReference>
<keyword evidence="4" id="KW-0548">Nucleotidyltransferase</keyword>
<dbReference type="GO" id="GO:0039694">
    <property type="term" value="P:viral RNA genome replication"/>
    <property type="evidence" value="ECO:0007669"/>
    <property type="project" value="InterPro"/>
</dbReference>
<feature type="domain" description="Alphavirus-like MT" evidence="13">
    <location>
        <begin position="63"/>
        <end position="254"/>
    </location>
</feature>
<dbReference type="GO" id="GO:0003723">
    <property type="term" value="F:RNA binding"/>
    <property type="evidence" value="ECO:0007669"/>
    <property type="project" value="InterPro"/>
</dbReference>
<dbReference type="SUPFAM" id="SSF52540">
    <property type="entry name" value="P-loop containing nucleoside triphosphate hydrolases"/>
    <property type="match status" value="1"/>
</dbReference>
<dbReference type="InterPro" id="IPR007094">
    <property type="entry name" value="RNA-dir_pol_PSvirus"/>
</dbReference>
<protein>
    <submittedName>
        <fullName evidence="14">RNA-dependent RNA polymerase</fullName>
    </submittedName>
</protein>
<evidence type="ECO:0000259" key="10">
    <source>
        <dbReference type="PROSITE" id="PS50802"/>
    </source>
</evidence>
<dbReference type="InterPro" id="IPR003323">
    <property type="entry name" value="OTU_dom"/>
</dbReference>
<keyword evidence="7" id="KW-0067">ATP-binding</keyword>
<dbReference type="SUPFAM" id="SSF56672">
    <property type="entry name" value="DNA/RNA polymerases"/>
    <property type="match status" value="1"/>
</dbReference>
<evidence type="ECO:0000259" key="11">
    <source>
        <dbReference type="PROSITE" id="PS51492"/>
    </source>
</evidence>
<dbReference type="InterPro" id="IPR001788">
    <property type="entry name" value="RNA-dep_RNA_pol_alsuvir"/>
</dbReference>
<feature type="domain" description="(+)RNA virus helicase C-terminal" evidence="12">
    <location>
        <begin position="1106"/>
        <end position="1438"/>
    </location>
</feature>
<dbReference type="GO" id="GO:0005524">
    <property type="term" value="F:ATP binding"/>
    <property type="evidence" value="ECO:0007669"/>
    <property type="project" value="UniProtKB-KW"/>
</dbReference>
<dbReference type="CDD" id="cd22792">
    <property type="entry name" value="OTU_RDRP-like"/>
    <property type="match status" value="1"/>
</dbReference>
<keyword evidence="6" id="KW-0378">Hydrolase</keyword>
<dbReference type="GO" id="GO:0016817">
    <property type="term" value="F:hydrolase activity, acting on acid anhydrides"/>
    <property type="evidence" value="ECO:0007669"/>
    <property type="project" value="InterPro"/>
</dbReference>
<dbReference type="PROSITE" id="PS51743">
    <property type="entry name" value="ALPHAVIRUS_MT"/>
    <property type="match status" value="1"/>
</dbReference>